<organism evidence="1">
    <name type="scientific">viral metagenome</name>
    <dbReference type="NCBI Taxonomy" id="1070528"/>
    <lineage>
        <taxon>unclassified sequences</taxon>
        <taxon>metagenomes</taxon>
        <taxon>organismal metagenomes</taxon>
    </lineage>
</organism>
<dbReference type="EMBL" id="MT144052">
    <property type="protein sequence ID" value="QJA47649.1"/>
    <property type="molecule type" value="Genomic_DNA"/>
</dbReference>
<name>A0A6H1ZJK7_9ZZZZ</name>
<dbReference type="AlphaFoldDB" id="A0A6H1ZJK7"/>
<accession>A0A6H1ZJK7</accession>
<evidence type="ECO:0000313" key="1">
    <source>
        <dbReference type="EMBL" id="QJA47649.1"/>
    </source>
</evidence>
<gene>
    <name evidence="1" type="ORF">TM448A00717_0002</name>
</gene>
<protein>
    <submittedName>
        <fullName evidence="1">Uncharacterized protein</fullName>
    </submittedName>
</protein>
<proteinExistence type="predicted"/>
<reference evidence="1" key="1">
    <citation type="submission" date="2020-03" db="EMBL/GenBank/DDBJ databases">
        <title>The deep terrestrial virosphere.</title>
        <authorList>
            <person name="Holmfeldt K."/>
            <person name="Nilsson E."/>
            <person name="Simone D."/>
            <person name="Lopez-Fernandez M."/>
            <person name="Wu X."/>
            <person name="de Brujin I."/>
            <person name="Lundin D."/>
            <person name="Andersson A."/>
            <person name="Bertilsson S."/>
            <person name="Dopson M."/>
        </authorList>
    </citation>
    <scope>NUCLEOTIDE SEQUENCE</scope>
    <source>
        <strain evidence="1">TM448A00717</strain>
    </source>
</reference>
<sequence>MRRVTLEIRAETRDALYKAQCALLKAMAADIAEHRRTCRQGVLSRWVRGHNGDKPTWHRTTLWCSECGDVRDYIIDCGDGEGPAGEGELQAEA</sequence>